<reference evidence="8" key="1">
    <citation type="submission" date="2018-02" db="EMBL/GenBank/DDBJ databases">
        <title>Rhizophora mucronata_Transcriptome.</title>
        <authorList>
            <person name="Meera S.P."/>
            <person name="Sreeshan A."/>
            <person name="Augustine A."/>
        </authorList>
    </citation>
    <scope>NUCLEOTIDE SEQUENCE</scope>
    <source>
        <tissue evidence="8">Leaf</tissue>
    </source>
</reference>
<comment type="similarity">
    <text evidence="1 6">Belongs to the peptidase M76 family.</text>
</comment>
<evidence type="ECO:0000256" key="4">
    <source>
        <dbReference type="ARBA" id="ARBA00022801"/>
    </source>
</evidence>
<dbReference type="GO" id="GO:0004222">
    <property type="term" value="F:metalloendopeptidase activity"/>
    <property type="evidence" value="ECO:0007669"/>
    <property type="project" value="InterPro"/>
</dbReference>
<protein>
    <recommendedName>
        <fullName evidence="6">Mitochondrial inner membrane protease ATP23</fullName>
        <ecNumber evidence="6">3.4.24.-</ecNumber>
    </recommendedName>
</protein>
<evidence type="ECO:0000256" key="6">
    <source>
        <dbReference type="RuleBase" id="RU364057"/>
    </source>
</evidence>
<evidence type="ECO:0000256" key="1">
    <source>
        <dbReference type="ARBA" id="ARBA00009915"/>
    </source>
</evidence>
<organism evidence="8">
    <name type="scientific">Rhizophora mucronata</name>
    <name type="common">Asiatic mangrove</name>
    <dbReference type="NCBI Taxonomy" id="61149"/>
    <lineage>
        <taxon>Eukaryota</taxon>
        <taxon>Viridiplantae</taxon>
        <taxon>Streptophyta</taxon>
        <taxon>Embryophyta</taxon>
        <taxon>Tracheophyta</taxon>
        <taxon>Spermatophyta</taxon>
        <taxon>Magnoliopsida</taxon>
        <taxon>eudicotyledons</taxon>
        <taxon>Gunneridae</taxon>
        <taxon>Pentapetalae</taxon>
        <taxon>rosids</taxon>
        <taxon>fabids</taxon>
        <taxon>Malpighiales</taxon>
        <taxon>Rhizophoraceae</taxon>
        <taxon>Rhizophora</taxon>
    </lineage>
</organism>
<keyword evidence="4 6" id="KW-0378">Hydrolase</keyword>
<feature type="transmembrane region" description="Helical" evidence="7">
    <location>
        <begin position="84"/>
        <end position="102"/>
    </location>
</feature>
<keyword evidence="7" id="KW-0472">Membrane</keyword>
<dbReference type="EMBL" id="GGEC01020799">
    <property type="protein sequence ID" value="MBX01283.1"/>
    <property type="molecule type" value="Transcribed_RNA"/>
</dbReference>
<dbReference type="EC" id="3.4.24.-" evidence="6"/>
<evidence type="ECO:0000256" key="2">
    <source>
        <dbReference type="ARBA" id="ARBA00022670"/>
    </source>
</evidence>
<evidence type="ECO:0000256" key="3">
    <source>
        <dbReference type="ARBA" id="ARBA00022723"/>
    </source>
</evidence>
<evidence type="ECO:0000313" key="8">
    <source>
        <dbReference type="EMBL" id="MBX01283.1"/>
    </source>
</evidence>
<dbReference type="PANTHER" id="PTHR21711">
    <property type="entry name" value="MITOCHONDRIAL INNER MEMBRANE PROTEASE"/>
    <property type="match status" value="1"/>
</dbReference>
<dbReference type="AlphaFoldDB" id="A0A2P2K6H0"/>
<proteinExistence type="inferred from homology"/>
<dbReference type="Pfam" id="PF09768">
    <property type="entry name" value="Peptidase_M76"/>
    <property type="match status" value="1"/>
</dbReference>
<dbReference type="InterPro" id="IPR019165">
    <property type="entry name" value="Peptidase_M76_ATP23"/>
</dbReference>
<accession>A0A2P2K6H0</accession>
<dbReference type="GO" id="GO:0034982">
    <property type="term" value="P:mitochondrial protein processing"/>
    <property type="evidence" value="ECO:0007669"/>
    <property type="project" value="TreeGrafter"/>
</dbReference>
<sequence>MEEQPAATPASGSRVSIEQCQDMIRRSFRTPVVKFLKEHLEKAGCWVDENFIKAVHCEEKLSGGYVRGQGVANFCLIIAKSLDFWGLLVSLYSLILLIMFKYV</sequence>
<keyword evidence="7" id="KW-1133">Transmembrane helix</keyword>
<keyword evidence="7" id="KW-0812">Transmembrane</keyword>
<evidence type="ECO:0000256" key="5">
    <source>
        <dbReference type="ARBA" id="ARBA00023049"/>
    </source>
</evidence>
<dbReference type="PANTHER" id="PTHR21711:SF0">
    <property type="entry name" value="MITOCHONDRIAL INNER MEMBRANE PROTEASE ATP23 HOMOLOG"/>
    <property type="match status" value="1"/>
</dbReference>
<keyword evidence="5 6" id="KW-0482">Metalloprotease</keyword>
<dbReference type="GO" id="GO:0033615">
    <property type="term" value="P:mitochondrial proton-transporting ATP synthase complex assembly"/>
    <property type="evidence" value="ECO:0007669"/>
    <property type="project" value="TreeGrafter"/>
</dbReference>
<dbReference type="GO" id="GO:0046872">
    <property type="term" value="F:metal ion binding"/>
    <property type="evidence" value="ECO:0007669"/>
    <property type="project" value="UniProtKB-KW"/>
</dbReference>
<dbReference type="GO" id="GO:0005739">
    <property type="term" value="C:mitochondrion"/>
    <property type="evidence" value="ECO:0007669"/>
    <property type="project" value="GOC"/>
</dbReference>
<name>A0A2P2K6H0_RHIMU</name>
<evidence type="ECO:0000256" key="7">
    <source>
        <dbReference type="SAM" id="Phobius"/>
    </source>
</evidence>
<keyword evidence="3 6" id="KW-0479">Metal-binding</keyword>
<keyword evidence="2 6" id="KW-0645">Protease</keyword>